<evidence type="ECO:0000313" key="2">
    <source>
        <dbReference type="Proteomes" id="UP000028493"/>
    </source>
</evidence>
<dbReference type="HOGENOM" id="CLU_2995702_0_0_6"/>
<organism evidence="1 2">
    <name type="scientific">Xenorhabdus bovienii str. kraussei Becker Underwood</name>
    <dbReference type="NCBI Taxonomy" id="1398204"/>
    <lineage>
        <taxon>Bacteria</taxon>
        <taxon>Pseudomonadati</taxon>
        <taxon>Pseudomonadota</taxon>
        <taxon>Gammaproteobacteria</taxon>
        <taxon>Enterobacterales</taxon>
        <taxon>Morganellaceae</taxon>
        <taxon>Xenorhabdus</taxon>
    </lineage>
</organism>
<accession>A0A077Q2N0</accession>
<name>A0A077Q2N0_XENBV</name>
<gene>
    <name evidence="1" type="ORF">XBKB1_530031</name>
</gene>
<reference evidence="1" key="1">
    <citation type="submission" date="2013-07" db="EMBL/GenBank/DDBJ databases">
        <title>Sub-species coevolution in mutualistic symbiosis.</title>
        <authorList>
            <person name="Murfin K."/>
            <person name="Klassen J."/>
            <person name="Lee M."/>
            <person name="Forst S."/>
            <person name="Stock P."/>
            <person name="Goodrich-Blair H."/>
        </authorList>
    </citation>
    <scope>NUCLEOTIDE SEQUENCE [LARGE SCALE GENOMIC DNA]</scope>
    <source>
        <strain evidence="1">Kraussei Becker Underwood</strain>
    </source>
</reference>
<sequence length="57" mass="6298">MIGTEGTTAIDSYIAAPEVKARIGHNNLLGRQATSLIPNARLYSKTICYFDEREITI</sequence>
<comment type="caution">
    <text evidence="1">The sequence shown here is derived from an EMBL/GenBank/DDBJ whole genome shotgun (WGS) entry which is preliminary data.</text>
</comment>
<evidence type="ECO:0000313" key="1">
    <source>
        <dbReference type="EMBL" id="CDH26264.1"/>
    </source>
</evidence>
<dbReference type="Proteomes" id="UP000028493">
    <property type="component" value="Unassembled WGS sequence"/>
</dbReference>
<protein>
    <submittedName>
        <fullName evidence="1">Uncharacterized protein</fullName>
    </submittedName>
</protein>
<proteinExistence type="predicted"/>
<dbReference type="EMBL" id="CBSZ010000388">
    <property type="protein sequence ID" value="CDH26264.1"/>
    <property type="molecule type" value="Genomic_DNA"/>
</dbReference>
<dbReference type="AlphaFoldDB" id="A0A077Q2N0"/>